<comment type="caution">
    <text evidence="3">The sequence shown here is derived from an EMBL/GenBank/DDBJ whole genome shotgun (WGS) entry which is preliminary data.</text>
</comment>
<dbReference type="GO" id="GO:0051082">
    <property type="term" value="F:unfolded protein binding"/>
    <property type="evidence" value="ECO:0007669"/>
    <property type="project" value="TreeGrafter"/>
</dbReference>
<sequence>MITPSFSVTQDEEFVFIEINAPYIKAQNIEMHVADETFIFSLKPYYLRLRFPAPLVEDDRAHASYDVGAGVISVKLPKENKGEHFPDLDLISKLLARSGEAASATAPEARVQLPLIQVMDDGSGENAGDAMVDAQNDLAQASEFDWELPQEVAPDVSELLHAKYGFNLMYQGHFTYAQETANDINEIMEPEKSTAESRKNERLMKEEVKFDEAYYQTDFVHTEEIDECIKWKSPAWTALRELQKAEKTQSEDPTTSSPEITFDDKETEALLRLPRREYIISDPRSLYLCLIPLLFAHAYDTRTTLNDPTPESAWTIGKLSPTIACLDSSFQSIREVMVACTRRALSYPLYRNWKLVEKCWEDVYCALRLGKRWVLKCLLGVRERFEWHDVYYIYNKIIVEDFCVWIQSANDNVIRTLAHEVRHCTLAKSETGWDLEELESKTSQ</sequence>
<dbReference type="RefSeq" id="XP_019024122.1">
    <property type="nucleotide sequence ID" value="XM_019171831.1"/>
</dbReference>
<gene>
    <name evidence="3" type="ORF">G7K_3185-t1</name>
</gene>
<dbReference type="PANTHER" id="PTHR12967">
    <property type="entry name" value="PROTEIN SHQ1 HOMOLOG"/>
    <property type="match status" value="1"/>
</dbReference>
<reference evidence="3 4" key="1">
    <citation type="journal article" date="2011" name="J. Gen. Appl. Microbiol.">
        <title>Draft genome sequencing of the enigmatic yeast Saitoella complicata.</title>
        <authorList>
            <person name="Nishida H."/>
            <person name="Hamamoto M."/>
            <person name="Sugiyama J."/>
        </authorList>
    </citation>
    <scope>NUCLEOTIDE SEQUENCE [LARGE SCALE GENOMIC DNA]</scope>
    <source>
        <strain evidence="3 4">NRRL Y-17804</strain>
    </source>
</reference>
<accession>A0A0E9NGQ7</accession>
<organism evidence="3 4">
    <name type="scientific">Saitoella complicata (strain BCRC 22490 / CBS 7301 / JCM 7358 / NBRC 10748 / NRRL Y-17804)</name>
    <dbReference type="NCBI Taxonomy" id="698492"/>
    <lineage>
        <taxon>Eukaryota</taxon>
        <taxon>Fungi</taxon>
        <taxon>Dikarya</taxon>
        <taxon>Ascomycota</taxon>
        <taxon>Taphrinomycotina</taxon>
        <taxon>Taphrinomycotina incertae sedis</taxon>
        <taxon>Saitoella</taxon>
    </lineage>
</organism>
<dbReference type="Pfam" id="PF04925">
    <property type="entry name" value="SHQ1"/>
    <property type="match status" value="1"/>
</dbReference>
<evidence type="ECO:0000313" key="4">
    <source>
        <dbReference type="Proteomes" id="UP000033140"/>
    </source>
</evidence>
<dbReference type="InterPro" id="IPR007009">
    <property type="entry name" value="Shq1_C"/>
</dbReference>
<dbReference type="EMBL" id="BACD03000019">
    <property type="protein sequence ID" value="GAO49024.1"/>
    <property type="molecule type" value="Genomic_DNA"/>
</dbReference>
<name>A0A0E9NGQ7_SAICN</name>
<comment type="similarity">
    <text evidence="1">Belongs to the SHQ1 family.</text>
</comment>
<proteinExistence type="inferred from homology"/>
<dbReference type="Gene3D" id="2.60.40.790">
    <property type="match status" value="1"/>
</dbReference>
<dbReference type="InterPro" id="IPR039742">
    <property type="entry name" value="Shq1"/>
</dbReference>
<dbReference type="GO" id="GO:0005737">
    <property type="term" value="C:cytoplasm"/>
    <property type="evidence" value="ECO:0007669"/>
    <property type="project" value="TreeGrafter"/>
</dbReference>
<dbReference type="GO" id="GO:0005654">
    <property type="term" value="C:nucleoplasm"/>
    <property type="evidence" value="ECO:0007669"/>
    <property type="project" value="TreeGrafter"/>
</dbReference>
<feature type="domain" description="CS" evidence="2">
    <location>
        <begin position="1"/>
        <end position="89"/>
    </location>
</feature>
<dbReference type="Proteomes" id="UP000033140">
    <property type="component" value="Unassembled WGS sequence"/>
</dbReference>
<dbReference type="InterPro" id="IPR007052">
    <property type="entry name" value="CS_dom"/>
</dbReference>
<evidence type="ECO:0000259" key="2">
    <source>
        <dbReference type="PROSITE" id="PS51203"/>
    </source>
</evidence>
<evidence type="ECO:0000256" key="1">
    <source>
        <dbReference type="ARBA" id="ARBA00005607"/>
    </source>
</evidence>
<keyword evidence="4" id="KW-1185">Reference proteome</keyword>
<dbReference type="STRING" id="698492.A0A0E9NGQ7"/>
<dbReference type="OrthoDB" id="73639at2759"/>
<dbReference type="SUPFAM" id="SSF49764">
    <property type="entry name" value="HSP20-like chaperones"/>
    <property type="match status" value="1"/>
</dbReference>
<dbReference type="InterPro" id="IPR008978">
    <property type="entry name" value="HSP20-like_chaperone"/>
</dbReference>
<dbReference type="Pfam" id="PF21413">
    <property type="entry name" value="SHQ1-like_CS"/>
    <property type="match status" value="1"/>
</dbReference>
<reference evidence="3 4" key="2">
    <citation type="journal article" date="2014" name="J. Gen. Appl. Microbiol.">
        <title>The early diverging ascomycetous budding yeast Saitoella complicata has three histone deacetylases belonging to the Clr6, Hos2, and Rpd3 lineages.</title>
        <authorList>
            <person name="Nishida H."/>
            <person name="Matsumoto T."/>
            <person name="Kondo S."/>
            <person name="Hamamoto M."/>
            <person name="Yoshikawa H."/>
        </authorList>
    </citation>
    <scope>NUCLEOTIDE SEQUENCE [LARGE SCALE GENOMIC DNA]</scope>
    <source>
        <strain evidence="3 4">NRRL Y-17804</strain>
    </source>
</reference>
<reference evidence="3 4" key="3">
    <citation type="journal article" date="2015" name="Genome Announc.">
        <title>Draft Genome Sequence of the Archiascomycetous Yeast Saitoella complicata.</title>
        <authorList>
            <person name="Yamauchi K."/>
            <person name="Kondo S."/>
            <person name="Hamamoto M."/>
            <person name="Takahashi Y."/>
            <person name="Ogura Y."/>
            <person name="Hayashi T."/>
            <person name="Nishida H."/>
        </authorList>
    </citation>
    <scope>NUCLEOTIDE SEQUENCE [LARGE SCALE GENOMIC DNA]</scope>
    <source>
        <strain evidence="3 4">NRRL Y-17804</strain>
    </source>
</reference>
<dbReference type="AlphaFoldDB" id="A0A0E9NGQ7"/>
<dbReference type="InterPro" id="IPR048696">
    <property type="entry name" value="SHQ1-like_CS"/>
</dbReference>
<dbReference type="GO" id="GO:0000493">
    <property type="term" value="P:box H/ACA snoRNP assembly"/>
    <property type="evidence" value="ECO:0007669"/>
    <property type="project" value="InterPro"/>
</dbReference>
<dbReference type="OMA" id="HNIESAW"/>
<dbReference type="PANTHER" id="PTHR12967:SF0">
    <property type="entry name" value="PROTEIN SHQ1 HOMOLOG"/>
    <property type="match status" value="1"/>
</dbReference>
<dbReference type="PROSITE" id="PS51203">
    <property type="entry name" value="CS"/>
    <property type="match status" value="1"/>
</dbReference>
<evidence type="ECO:0000313" key="3">
    <source>
        <dbReference type="EMBL" id="GAO49024.1"/>
    </source>
</evidence>
<protein>
    <recommendedName>
        <fullName evidence="2">CS domain-containing protein</fullName>
    </recommendedName>
</protein>
<dbReference type="CDD" id="cd00298">
    <property type="entry name" value="ACD_sHsps_p23-like"/>
    <property type="match status" value="1"/>
</dbReference>